<sequence>MWVALIVLLFPEVVSEKNHVRWRRIIEMTAEERYRCHRPTNRRSRRDCLAYVRELEDENALKQAPWPSVPDACWNITWTQVNNATGNKTKLGTINDWGSCVNSTNDGTYRYFVSNAVPAHFFPPYCPISIGSGYCVGSEACVFDGLICGDEATVGSSAGYTPYGDVWIPVVTYMSMPMNPNPTRSDRPGSMYDAIAHGVKNIGAATGITIEDGITIQGPNDAGDYNIDEAGFVLPCGGHVTPPTDVLDLNDDTIGNDPSGPYFHYHQAATCLDAFVSADKPVADGGNAQTSHGNLFAYALDGFGIYTFSDLNGAAPILDECGGHFGPTDDYDLSTVSYHYHATPYTPYHLACQGPALSNCAATQPGANYCGQGCGADICIQPGSHLPAVQSYIASFNSTWFDAYTNNYQNSSSTYLNNAANHQHDSDHLFSDFSFYSHRSRPPRKQAQQQ</sequence>
<evidence type="ECO:0000256" key="1">
    <source>
        <dbReference type="SAM" id="SignalP"/>
    </source>
</evidence>
<feature type="signal peptide" evidence="1">
    <location>
        <begin position="1"/>
        <end position="15"/>
    </location>
</feature>
<organism evidence="2">
    <name type="scientific">Aureoumbra lagunensis</name>
    <dbReference type="NCBI Taxonomy" id="44058"/>
    <lineage>
        <taxon>Eukaryota</taxon>
        <taxon>Sar</taxon>
        <taxon>Stramenopiles</taxon>
        <taxon>Ochrophyta</taxon>
        <taxon>Pelagophyceae</taxon>
        <taxon>Pelagomonadales</taxon>
        <taxon>Aureoumbra</taxon>
    </lineage>
</organism>
<proteinExistence type="predicted"/>
<name>A0A7S3JR69_9STRA</name>
<dbReference type="AlphaFoldDB" id="A0A7S3JR69"/>
<gene>
    <name evidence="2" type="ORF">ALAG00032_LOCUS3114</name>
</gene>
<evidence type="ECO:0000313" key="2">
    <source>
        <dbReference type="EMBL" id="CAE0362373.1"/>
    </source>
</evidence>
<accession>A0A7S3JR69</accession>
<dbReference type="EMBL" id="HBIJ01004405">
    <property type="protein sequence ID" value="CAE0362373.1"/>
    <property type="molecule type" value="Transcribed_RNA"/>
</dbReference>
<keyword evidence="1" id="KW-0732">Signal</keyword>
<protein>
    <recommendedName>
        <fullName evidence="3">YHYH domain-containing protein</fullName>
    </recommendedName>
</protein>
<feature type="chain" id="PRO_5031094338" description="YHYH domain-containing protein" evidence="1">
    <location>
        <begin position="16"/>
        <end position="450"/>
    </location>
</feature>
<evidence type="ECO:0008006" key="3">
    <source>
        <dbReference type="Google" id="ProtNLM"/>
    </source>
</evidence>
<reference evidence="2" key="1">
    <citation type="submission" date="2021-01" db="EMBL/GenBank/DDBJ databases">
        <authorList>
            <person name="Corre E."/>
            <person name="Pelletier E."/>
            <person name="Niang G."/>
            <person name="Scheremetjew M."/>
            <person name="Finn R."/>
            <person name="Kale V."/>
            <person name="Holt S."/>
            <person name="Cochrane G."/>
            <person name="Meng A."/>
            <person name="Brown T."/>
            <person name="Cohen L."/>
        </authorList>
    </citation>
    <scope>NUCLEOTIDE SEQUENCE</scope>
    <source>
        <strain evidence="2">CCMP1510</strain>
    </source>
</reference>